<name>A0AA88QHB2_9ASTE</name>
<reference evidence="1" key="1">
    <citation type="submission" date="2022-12" db="EMBL/GenBank/DDBJ databases">
        <title>Draft genome assemblies for two species of Escallonia (Escalloniales).</title>
        <authorList>
            <person name="Chanderbali A."/>
            <person name="Dervinis C."/>
            <person name="Anghel I."/>
            <person name="Soltis D."/>
            <person name="Soltis P."/>
            <person name="Zapata F."/>
        </authorList>
    </citation>
    <scope>NUCLEOTIDE SEQUENCE</scope>
    <source>
        <strain evidence="1">UCBG92.1500</strain>
        <tissue evidence="1">Leaf</tissue>
    </source>
</reference>
<evidence type="ECO:0000313" key="1">
    <source>
        <dbReference type="EMBL" id="KAK2966458.1"/>
    </source>
</evidence>
<proteinExistence type="predicted"/>
<dbReference type="GO" id="GO:0009451">
    <property type="term" value="P:RNA modification"/>
    <property type="evidence" value="ECO:0007669"/>
    <property type="project" value="InterPro"/>
</dbReference>
<evidence type="ECO:0000313" key="2">
    <source>
        <dbReference type="Proteomes" id="UP001187471"/>
    </source>
</evidence>
<dbReference type="InterPro" id="IPR046960">
    <property type="entry name" value="PPR_At4g14850-like_plant"/>
</dbReference>
<dbReference type="EMBL" id="JAVXUO010003125">
    <property type="protein sequence ID" value="KAK2966458.1"/>
    <property type="molecule type" value="Genomic_DNA"/>
</dbReference>
<dbReference type="AlphaFoldDB" id="A0AA88QHB2"/>
<dbReference type="InterPro" id="IPR011990">
    <property type="entry name" value="TPR-like_helical_dom_sf"/>
</dbReference>
<organism evidence="1 2">
    <name type="scientific">Escallonia rubra</name>
    <dbReference type="NCBI Taxonomy" id="112253"/>
    <lineage>
        <taxon>Eukaryota</taxon>
        <taxon>Viridiplantae</taxon>
        <taxon>Streptophyta</taxon>
        <taxon>Embryophyta</taxon>
        <taxon>Tracheophyta</taxon>
        <taxon>Spermatophyta</taxon>
        <taxon>Magnoliopsida</taxon>
        <taxon>eudicotyledons</taxon>
        <taxon>Gunneridae</taxon>
        <taxon>Pentapetalae</taxon>
        <taxon>asterids</taxon>
        <taxon>campanulids</taxon>
        <taxon>Escalloniales</taxon>
        <taxon>Escalloniaceae</taxon>
        <taxon>Escallonia</taxon>
    </lineage>
</organism>
<dbReference type="Gene3D" id="1.25.40.10">
    <property type="entry name" value="Tetratricopeptide repeat domain"/>
    <property type="match status" value="1"/>
</dbReference>
<dbReference type="PANTHER" id="PTHR24015">
    <property type="entry name" value="OS07G0578800 PROTEIN-RELATED"/>
    <property type="match status" value="1"/>
</dbReference>
<sequence length="126" mass="13480">MGAQRPGPSSFRLDSVALACSNGASAKGSGMGNRIGKVEIQRNMFGGMESRDVVSSNTMITGYVVCECHEEVLVLLCEMQRAEENNKNNDEEIASHKPNTITLMMTLPGCAALAALENGKDPCICR</sequence>
<dbReference type="Proteomes" id="UP001187471">
    <property type="component" value="Unassembled WGS sequence"/>
</dbReference>
<keyword evidence="2" id="KW-1185">Reference proteome</keyword>
<protein>
    <submittedName>
        <fullName evidence="1">Uncharacterized protein</fullName>
    </submittedName>
</protein>
<dbReference type="GO" id="GO:0003723">
    <property type="term" value="F:RNA binding"/>
    <property type="evidence" value="ECO:0007669"/>
    <property type="project" value="InterPro"/>
</dbReference>
<comment type="caution">
    <text evidence="1">The sequence shown here is derived from an EMBL/GenBank/DDBJ whole genome shotgun (WGS) entry which is preliminary data.</text>
</comment>
<gene>
    <name evidence="1" type="ORF">RJ640_005437</name>
</gene>
<dbReference type="PANTHER" id="PTHR24015:SF1892">
    <property type="entry name" value="OS04G0118700 PROTEIN"/>
    <property type="match status" value="1"/>
</dbReference>
<accession>A0AA88QHB2</accession>